<dbReference type="EMBL" id="AVOT02071839">
    <property type="protein sequence ID" value="MBW0561996.1"/>
    <property type="molecule type" value="Genomic_DNA"/>
</dbReference>
<keyword evidence="5" id="KW-0378">Hydrolase</keyword>
<sequence length="218" mass="24740">MKVVPSVYHQYLDVCSKVKSEKLPPHGACDHHIELEGSLPPSVSPTQRGFHHRSSPSLPTIVETNASDYALGAVLSKVSDSGKHPIAFNSGKRILAELNYEFNEKELVCIVWAFLLSLSSSFEVLTDKSSLQYFISSKVLTFQQARWAEFLSEFHFSIIYHPGRLATLPDALSPWDGIYLERGEDFISKNPMNFQHLIKQDEFQPSRYFAVKMESFQI</sequence>
<keyword evidence="1" id="KW-0808">Transferase</keyword>
<dbReference type="Pfam" id="PF17917">
    <property type="entry name" value="RT_RNaseH"/>
    <property type="match status" value="1"/>
</dbReference>
<evidence type="ECO:0000259" key="7">
    <source>
        <dbReference type="Pfam" id="PF17917"/>
    </source>
</evidence>
<keyword evidence="4" id="KW-0255">Endonuclease</keyword>
<keyword evidence="9" id="KW-1185">Reference proteome</keyword>
<dbReference type="CDD" id="cd09274">
    <property type="entry name" value="RNase_HI_RT_Ty3"/>
    <property type="match status" value="1"/>
</dbReference>
<dbReference type="InterPro" id="IPR041373">
    <property type="entry name" value="RT_RNaseH"/>
</dbReference>
<organism evidence="8 9">
    <name type="scientific">Austropuccinia psidii MF-1</name>
    <dbReference type="NCBI Taxonomy" id="1389203"/>
    <lineage>
        <taxon>Eukaryota</taxon>
        <taxon>Fungi</taxon>
        <taxon>Dikarya</taxon>
        <taxon>Basidiomycota</taxon>
        <taxon>Pucciniomycotina</taxon>
        <taxon>Pucciniomycetes</taxon>
        <taxon>Pucciniales</taxon>
        <taxon>Sphaerophragmiaceae</taxon>
        <taxon>Austropuccinia</taxon>
    </lineage>
</organism>
<reference evidence="8" key="1">
    <citation type="submission" date="2021-03" db="EMBL/GenBank/DDBJ databases">
        <title>Draft genome sequence of rust myrtle Austropuccinia psidii MF-1, a brazilian biotype.</title>
        <authorList>
            <person name="Quecine M.C."/>
            <person name="Pachon D.M.R."/>
            <person name="Bonatelli M.L."/>
            <person name="Correr F.H."/>
            <person name="Franceschini L.M."/>
            <person name="Leite T.F."/>
            <person name="Margarido G.R.A."/>
            <person name="Almeida C.A."/>
            <person name="Ferrarezi J.A."/>
            <person name="Labate C.A."/>
        </authorList>
    </citation>
    <scope>NUCLEOTIDE SEQUENCE</scope>
    <source>
        <strain evidence="8">MF-1</strain>
    </source>
</reference>
<keyword evidence="6" id="KW-0695">RNA-directed DNA polymerase</keyword>
<evidence type="ECO:0000256" key="1">
    <source>
        <dbReference type="ARBA" id="ARBA00022679"/>
    </source>
</evidence>
<protein>
    <recommendedName>
        <fullName evidence="7">Reverse transcriptase RNase H-like domain-containing protein</fullName>
    </recommendedName>
</protein>
<name>A0A9Q3PIX1_9BASI</name>
<comment type="caution">
    <text evidence="8">The sequence shown here is derived from an EMBL/GenBank/DDBJ whole genome shotgun (WGS) entry which is preliminary data.</text>
</comment>
<feature type="domain" description="Reverse transcriptase RNase H-like" evidence="7">
    <location>
        <begin position="56"/>
        <end position="154"/>
    </location>
</feature>
<dbReference type="Proteomes" id="UP000765509">
    <property type="component" value="Unassembled WGS sequence"/>
</dbReference>
<dbReference type="PANTHER" id="PTHR34072:SF52">
    <property type="entry name" value="RIBONUCLEASE H"/>
    <property type="match status" value="1"/>
</dbReference>
<dbReference type="GO" id="GO:0003964">
    <property type="term" value="F:RNA-directed DNA polymerase activity"/>
    <property type="evidence" value="ECO:0007669"/>
    <property type="project" value="UniProtKB-KW"/>
</dbReference>
<dbReference type="GO" id="GO:0004519">
    <property type="term" value="F:endonuclease activity"/>
    <property type="evidence" value="ECO:0007669"/>
    <property type="project" value="UniProtKB-KW"/>
</dbReference>
<dbReference type="SUPFAM" id="SSF56672">
    <property type="entry name" value="DNA/RNA polymerases"/>
    <property type="match status" value="1"/>
</dbReference>
<evidence type="ECO:0000256" key="3">
    <source>
        <dbReference type="ARBA" id="ARBA00022722"/>
    </source>
</evidence>
<keyword evidence="2" id="KW-0548">Nucleotidyltransferase</keyword>
<dbReference type="GO" id="GO:0016787">
    <property type="term" value="F:hydrolase activity"/>
    <property type="evidence" value="ECO:0007669"/>
    <property type="project" value="UniProtKB-KW"/>
</dbReference>
<accession>A0A9Q3PIX1</accession>
<gene>
    <name evidence="8" type="ORF">O181_101711</name>
</gene>
<dbReference type="AlphaFoldDB" id="A0A9Q3PIX1"/>
<evidence type="ECO:0000313" key="9">
    <source>
        <dbReference type="Proteomes" id="UP000765509"/>
    </source>
</evidence>
<evidence type="ECO:0000256" key="4">
    <source>
        <dbReference type="ARBA" id="ARBA00022759"/>
    </source>
</evidence>
<evidence type="ECO:0000313" key="8">
    <source>
        <dbReference type="EMBL" id="MBW0561996.1"/>
    </source>
</evidence>
<keyword evidence="3" id="KW-0540">Nuclease</keyword>
<evidence type="ECO:0000256" key="2">
    <source>
        <dbReference type="ARBA" id="ARBA00022695"/>
    </source>
</evidence>
<evidence type="ECO:0000256" key="6">
    <source>
        <dbReference type="ARBA" id="ARBA00022918"/>
    </source>
</evidence>
<dbReference type="PANTHER" id="PTHR34072">
    <property type="entry name" value="ENZYMATIC POLYPROTEIN-RELATED"/>
    <property type="match status" value="1"/>
</dbReference>
<proteinExistence type="predicted"/>
<dbReference type="InterPro" id="IPR043502">
    <property type="entry name" value="DNA/RNA_pol_sf"/>
</dbReference>
<evidence type="ECO:0000256" key="5">
    <source>
        <dbReference type="ARBA" id="ARBA00022801"/>
    </source>
</evidence>